<evidence type="ECO:0000313" key="3">
    <source>
        <dbReference type="EMBL" id="KAB8165257.1"/>
    </source>
</evidence>
<keyword evidence="4" id="KW-1185">Reference proteome</keyword>
<reference evidence="3" key="1">
    <citation type="submission" date="2019-10" db="EMBL/GenBank/DDBJ databases">
        <title>Nonomuraea sp. nov., isolated from Phyllanthus amarus.</title>
        <authorList>
            <person name="Klykleung N."/>
            <person name="Tanasupawat S."/>
        </authorList>
    </citation>
    <scope>NUCLEOTIDE SEQUENCE [LARGE SCALE GENOMIC DNA]</scope>
    <source>
        <strain evidence="3">3MP-10</strain>
    </source>
</reference>
<evidence type="ECO:0000256" key="1">
    <source>
        <dbReference type="SAM" id="SignalP"/>
    </source>
</evidence>
<dbReference type="PROSITE" id="PS50022">
    <property type="entry name" value="FA58C_3"/>
    <property type="match status" value="1"/>
</dbReference>
<protein>
    <recommendedName>
        <fullName evidence="2">F5/8 type C domain-containing protein</fullName>
    </recommendedName>
</protein>
<feature type="signal peptide" evidence="1">
    <location>
        <begin position="1"/>
        <end position="35"/>
    </location>
</feature>
<name>A0A5N6A8W6_9ACTN</name>
<dbReference type="RefSeq" id="WP_139668374.1">
    <property type="nucleotide sequence ID" value="NZ_VDLY02000008.1"/>
</dbReference>
<dbReference type="OrthoDB" id="3815242at2"/>
<dbReference type="Proteomes" id="UP000314251">
    <property type="component" value="Unassembled WGS sequence"/>
</dbReference>
<keyword evidence="1" id="KW-0732">Signal</keyword>
<accession>A0A5N6A8W6</accession>
<evidence type="ECO:0000313" key="4">
    <source>
        <dbReference type="Proteomes" id="UP000314251"/>
    </source>
</evidence>
<dbReference type="SUPFAM" id="SSF49785">
    <property type="entry name" value="Galactose-binding domain-like"/>
    <property type="match status" value="1"/>
</dbReference>
<organism evidence="3 4">
    <name type="scientific">Streptomyces mimosae</name>
    <dbReference type="NCBI Taxonomy" id="2586635"/>
    <lineage>
        <taxon>Bacteria</taxon>
        <taxon>Bacillati</taxon>
        <taxon>Actinomycetota</taxon>
        <taxon>Actinomycetes</taxon>
        <taxon>Kitasatosporales</taxon>
        <taxon>Streptomycetaceae</taxon>
        <taxon>Streptomyces</taxon>
    </lineage>
</organism>
<dbReference type="AlphaFoldDB" id="A0A5N6A8W6"/>
<dbReference type="EMBL" id="VDLY02000008">
    <property type="protein sequence ID" value="KAB8165257.1"/>
    <property type="molecule type" value="Genomic_DNA"/>
</dbReference>
<sequence length="302" mass="31549">MPSTVRTTVRTTARTTARTASLLAGAATVALTVTAAGPTATAAGAGRSDVVLSAAPTSLTANELPCLPTSFDVTLTNTGRQPVFADATLAADAPIDLSHTVFSTYLPATDPDQPVSRTVDVRVPSGTEAGSYDVTVTSGRQRVVVPVTVEPVPEPGPGANLAYGQRATASSTHGRFTACGAVDGDSDYLNWSTKTGWNDADSGKFPDWLAVTWPEPVELGRVETVTYGTPSRPAALQGIKDFDVQISSGGEWLTVGTHRDNTLDRVVTTFDPVTTDAVRVLVHASNSGDYSRILELEAYAPQ</sequence>
<dbReference type="Pfam" id="PF10633">
    <property type="entry name" value="NPCBM_assoc"/>
    <property type="match status" value="1"/>
</dbReference>
<dbReference type="Gene3D" id="2.60.120.260">
    <property type="entry name" value="Galactose-binding domain-like"/>
    <property type="match status" value="1"/>
</dbReference>
<feature type="domain" description="F5/8 type C" evidence="2">
    <location>
        <begin position="150"/>
        <end position="301"/>
    </location>
</feature>
<proteinExistence type="predicted"/>
<dbReference type="InterPro" id="IPR000421">
    <property type="entry name" value="FA58C"/>
</dbReference>
<dbReference type="InterPro" id="IPR018905">
    <property type="entry name" value="A-galactase_NEW3"/>
</dbReference>
<feature type="chain" id="PRO_5039621000" description="F5/8 type C domain-containing protein" evidence="1">
    <location>
        <begin position="36"/>
        <end position="302"/>
    </location>
</feature>
<evidence type="ECO:0000259" key="2">
    <source>
        <dbReference type="PROSITE" id="PS50022"/>
    </source>
</evidence>
<comment type="caution">
    <text evidence="3">The sequence shown here is derived from an EMBL/GenBank/DDBJ whole genome shotgun (WGS) entry which is preliminary data.</text>
</comment>
<gene>
    <name evidence="3" type="ORF">FH607_014235</name>
</gene>
<dbReference type="InterPro" id="IPR008979">
    <property type="entry name" value="Galactose-bd-like_sf"/>
</dbReference>